<dbReference type="RefSeq" id="WP_381218149.1">
    <property type="nucleotide sequence ID" value="NZ_JBHSPC010000096.1"/>
</dbReference>
<evidence type="ECO:0000313" key="4">
    <source>
        <dbReference type="Proteomes" id="UP001596183"/>
    </source>
</evidence>
<dbReference type="EMBL" id="JBHSPC010000096">
    <property type="protein sequence ID" value="MFC5673859.1"/>
    <property type="molecule type" value="Genomic_DNA"/>
</dbReference>
<organism evidence="3 4">
    <name type="scientific">Streptomyces incanus</name>
    <dbReference type="NCBI Taxonomy" id="887453"/>
    <lineage>
        <taxon>Bacteria</taxon>
        <taxon>Bacillati</taxon>
        <taxon>Actinomycetota</taxon>
        <taxon>Actinomycetes</taxon>
        <taxon>Kitasatosporales</taxon>
        <taxon>Streptomycetaceae</taxon>
        <taxon>Streptomyces</taxon>
    </lineage>
</organism>
<feature type="region of interest" description="Disordered" evidence="2">
    <location>
        <begin position="116"/>
        <end position="138"/>
    </location>
</feature>
<gene>
    <name evidence="3" type="ORF">ACFP2V_28355</name>
</gene>
<evidence type="ECO:0000256" key="2">
    <source>
        <dbReference type="SAM" id="MobiDB-lite"/>
    </source>
</evidence>
<name>A0ABW0XX78_9ACTN</name>
<proteinExistence type="predicted"/>
<dbReference type="Proteomes" id="UP001596183">
    <property type="component" value="Unassembled WGS sequence"/>
</dbReference>
<reference evidence="4" key="1">
    <citation type="journal article" date="2019" name="Int. J. Syst. Evol. Microbiol.">
        <title>The Global Catalogue of Microorganisms (GCM) 10K type strain sequencing project: providing services to taxonomists for standard genome sequencing and annotation.</title>
        <authorList>
            <consortium name="The Broad Institute Genomics Platform"/>
            <consortium name="The Broad Institute Genome Sequencing Center for Infectious Disease"/>
            <person name="Wu L."/>
            <person name="Ma J."/>
        </authorList>
    </citation>
    <scope>NUCLEOTIDE SEQUENCE [LARGE SCALE GENOMIC DNA]</scope>
    <source>
        <strain evidence="4">JCM 13852</strain>
    </source>
</reference>
<sequence length="138" mass="15715">MTLQPRHDDERARIREAIDRLLAGTPTASDGSLTVKALAIEAGVHRMALMKRHVDLKNHFYERVRSETSQIPESERKLRETNTRLRQMVKDQNAEIEELRQQVTLLTLASAVLTQARDAPQPSSPGASNITQLRPRRR</sequence>
<evidence type="ECO:0000313" key="3">
    <source>
        <dbReference type="EMBL" id="MFC5673859.1"/>
    </source>
</evidence>
<protein>
    <recommendedName>
        <fullName evidence="5">Transposase</fullName>
    </recommendedName>
</protein>
<evidence type="ECO:0008006" key="5">
    <source>
        <dbReference type="Google" id="ProtNLM"/>
    </source>
</evidence>
<accession>A0ABW0XX78</accession>
<comment type="caution">
    <text evidence="3">The sequence shown here is derived from an EMBL/GenBank/DDBJ whole genome shotgun (WGS) entry which is preliminary data.</text>
</comment>
<evidence type="ECO:0000256" key="1">
    <source>
        <dbReference type="SAM" id="Coils"/>
    </source>
</evidence>
<keyword evidence="1" id="KW-0175">Coiled coil</keyword>
<keyword evidence="4" id="KW-1185">Reference proteome</keyword>
<feature type="coiled-coil region" evidence="1">
    <location>
        <begin position="75"/>
        <end position="109"/>
    </location>
</feature>